<organism evidence="6 7">
    <name type="scientific">Petromyzon marinus</name>
    <name type="common">Sea lamprey</name>
    <dbReference type="NCBI Taxonomy" id="7757"/>
    <lineage>
        <taxon>Eukaryota</taxon>
        <taxon>Metazoa</taxon>
        <taxon>Chordata</taxon>
        <taxon>Craniata</taxon>
        <taxon>Vertebrata</taxon>
        <taxon>Cyclostomata</taxon>
        <taxon>Hyperoartia</taxon>
        <taxon>Petromyzontiformes</taxon>
        <taxon>Petromyzontidae</taxon>
        <taxon>Petromyzon</taxon>
    </lineage>
</organism>
<feature type="compositionally biased region" description="Gly residues" evidence="5">
    <location>
        <begin position="11"/>
        <end position="31"/>
    </location>
</feature>
<evidence type="ECO:0000256" key="4">
    <source>
        <dbReference type="SAM" id="Coils"/>
    </source>
</evidence>
<dbReference type="PANTHER" id="PTHR31305">
    <property type="entry name" value="SNARE-ASSOCIATED PROTEIN SNAPIN"/>
    <property type="match status" value="1"/>
</dbReference>
<keyword evidence="6" id="KW-1185">Reference proteome</keyword>
<dbReference type="CTD" id="23557"/>
<evidence type="ECO:0000313" key="7">
    <source>
        <dbReference type="RefSeq" id="XP_032836666.1"/>
    </source>
</evidence>
<accession>A0AAJ7UHP1</accession>
<dbReference type="InterPro" id="IPR028119">
    <property type="entry name" value="Snapin/Pallidin/Snn1"/>
</dbReference>
<reference evidence="7 8" key="1">
    <citation type="submission" date="2025-04" db="UniProtKB">
        <authorList>
            <consortium name="RefSeq"/>
        </authorList>
    </citation>
    <scope>IDENTIFICATION</scope>
    <source>
        <tissue evidence="7 8">Sperm</tissue>
    </source>
</reference>
<evidence type="ECO:0000256" key="3">
    <source>
        <dbReference type="ARBA" id="ARBA00033330"/>
    </source>
</evidence>
<evidence type="ECO:0000256" key="1">
    <source>
        <dbReference type="ARBA" id="ARBA00006111"/>
    </source>
</evidence>
<protein>
    <recommendedName>
        <fullName evidence="3">Biogenesis of lysosome-related organelles complex 1 subunit 7</fullName>
    </recommendedName>
</protein>
<keyword evidence="2 4" id="KW-0175">Coiled coil</keyword>
<evidence type="ECO:0000313" key="8">
    <source>
        <dbReference type="RefSeq" id="XP_032836668.1"/>
    </source>
</evidence>
<dbReference type="GO" id="GO:0099078">
    <property type="term" value="C:BORC complex"/>
    <property type="evidence" value="ECO:0007669"/>
    <property type="project" value="TreeGrafter"/>
</dbReference>
<dbReference type="GO" id="GO:0000149">
    <property type="term" value="F:SNARE binding"/>
    <property type="evidence" value="ECO:0007669"/>
    <property type="project" value="TreeGrafter"/>
</dbReference>
<dbReference type="InterPro" id="IPR017246">
    <property type="entry name" value="Snapin"/>
</dbReference>
<proteinExistence type="inferred from homology"/>
<evidence type="ECO:0000256" key="5">
    <source>
        <dbReference type="SAM" id="MobiDB-lite"/>
    </source>
</evidence>
<dbReference type="AlphaFoldDB" id="A0AAJ7UHP1"/>
<dbReference type="GO" id="GO:0006886">
    <property type="term" value="P:intracellular protein transport"/>
    <property type="evidence" value="ECO:0007669"/>
    <property type="project" value="InterPro"/>
</dbReference>
<dbReference type="GO" id="GO:0007040">
    <property type="term" value="P:lysosome organization"/>
    <property type="evidence" value="ECO:0007669"/>
    <property type="project" value="TreeGrafter"/>
</dbReference>
<feature type="coiled-coil region" evidence="4">
    <location>
        <begin position="73"/>
        <end position="100"/>
    </location>
</feature>
<gene>
    <name evidence="7 8" type="primary">SNAPIN</name>
</gene>
<dbReference type="GO" id="GO:0032418">
    <property type="term" value="P:lysosome localization"/>
    <property type="evidence" value="ECO:0007669"/>
    <property type="project" value="TreeGrafter"/>
</dbReference>
<sequence>MMTTRVEETQGGQGTRGGQETRGGQGEGGGQETERGQGTSGGQEAQGDRGREAISVGLLGLLRPAVRDVDESVRAVRESQMDLREQIESLAAELRRVSEEQAGAPDLDVYVKKLLNARRRVVLVNNILQNVQERLARLNHNVSRESARRRTILDPSDPTLPGPV</sequence>
<dbReference type="RefSeq" id="XP_032836668.1">
    <property type="nucleotide sequence ID" value="XM_032980777.1"/>
</dbReference>
<evidence type="ECO:0000313" key="6">
    <source>
        <dbReference type="Proteomes" id="UP001318040"/>
    </source>
</evidence>
<dbReference type="RefSeq" id="XP_032836666.1">
    <property type="nucleotide sequence ID" value="XM_032980775.1"/>
</dbReference>
<dbReference type="GO" id="GO:0008333">
    <property type="term" value="P:endosome to lysosome transport"/>
    <property type="evidence" value="ECO:0007669"/>
    <property type="project" value="TreeGrafter"/>
</dbReference>
<evidence type="ECO:0000256" key="2">
    <source>
        <dbReference type="ARBA" id="ARBA00023054"/>
    </source>
</evidence>
<feature type="region of interest" description="Disordered" evidence="5">
    <location>
        <begin position="1"/>
        <end position="50"/>
    </location>
</feature>
<comment type="similarity">
    <text evidence="1">Belongs to the SNAPIN family.</text>
</comment>
<dbReference type="GO" id="GO:0031083">
    <property type="term" value="C:BLOC-1 complex"/>
    <property type="evidence" value="ECO:0007669"/>
    <property type="project" value="InterPro"/>
</dbReference>
<dbReference type="GO" id="GO:0008021">
    <property type="term" value="C:synaptic vesicle"/>
    <property type="evidence" value="ECO:0007669"/>
    <property type="project" value="TreeGrafter"/>
</dbReference>
<dbReference type="KEGG" id="pmrn:116958251"/>
<name>A0AAJ7UHP1_PETMA</name>
<dbReference type="Pfam" id="PF14712">
    <property type="entry name" value="Snapin_Pallidin"/>
    <property type="match status" value="1"/>
</dbReference>
<dbReference type="GO" id="GO:0016079">
    <property type="term" value="P:synaptic vesicle exocytosis"/>
    <property type="evidence" value="ECO:0007669"/>
    <property type="project" value="TreeGrafter"/>
</dbReference>
<dbReference type="GO" id="GO:2000300">
    <property type="term" value="P:regulation of synaptic vesicle exocytosis"/>
    <property type="evidence" value="ECO:0007669"/>
    <property type="project" value="TreeGrafter"/>
</dbReference>
<dbReference type="PANTHER" id="PTHR31305:SF2">
    <property type="entry name" value="SNARE-ASSOCIATED PROTEIN SNAPIN"/>
    <property type="match status" value="1"/>
</dbReference>
<dbReference type="Proteomes" id="UP001318040">
    <property type="component" value="Chromosome 74"/>
</dbReference>